<dbReference type="AlphaFoldDB" id="A0AAD9F334"/>
<sequence>MFTDRVELVSVCCDEDDMASGSASAAQSPLTEGFASRLEDVKQNSLNTPHSCQVTGHIPAVMYSKDIDTLTKAWLSDQWAVRQSADLQRERLFILLSGGIS</sequence>
<evidence type="ECO:0000313" key="1">
    <source>
        <dbReference type="EMBL" id="KAK1883940.1"/>
    </source>
</evidence>
<comment type="caution">
    <text evidence="1">The sequence shown here is derived from an EMBL/GenBank/DDBJ whole genome shotgun (WGS) entry which is preliminary data.</text>
</comment>
<dbReference type="EMBL" id="JASDAP010000022">
    <property type="protein sequence ID" value="KAK1883940.1"/>
    <property type="molecule type" value="Genomic_DNA"/>
</dbReference>
<name>A0AAD9F334_DISEL</name>
<keyword evidence="1" id="KW-0418">Kinase</keyword>
<keyword evidence="1" id="KW-0808">Transferase</keyword>
<protein>
    <submittedName>
        <fullName evidence="1">Receptor-like protein kinase</fullName>
    </submittedName>
</protein>
<gene>
    <name evidence="1" type="ORF">KUDE01_022264</name>
</gene>
<reference evidence="1" key="1">
    <citation type="submission" date="2023-04" db="EMBL/GenBank/DDBJ databases">
        <title>Chromosome-level genome of Chaenocephalus aceratus.</title>
        <authorList>
            <person name="Park H."/>
        </authorList>
    </citation>
    <scope>NUCLEOTIDE SEQUENCE</scope>
    <source>
        <strain evidence="1">DE</strain>
        <tissue evidence="1">Muscle</tissue>
    </source>
</reference>
<evidence type="ECO:0000313" key="2">
    <source>
        <dbReference type="Proteomes" id="UP001228049"/>
    </source>
</evidence>
<accession>A0AAD9F334</accession>
<dbReference type="GO" id="GO:0016301">
    <property type="term" value="F:kinase activity"/>
    <property type="evidence" value="ECO:0007669"/>
    <property type="project" value="UniProtKB-KW"/>
</dbReference>
<dbReference type="Proteomes" id="UP001228049">
    <property type="component" value="Unassembled WGS sequence"/>
</dbReference>
<organism evidence="1 2">
    <name type="scientific">Dissostichus eleginoides</name>
    <name type="common">Patagonian toothfish</name>
    <name type="synonym">Dissostichus amissus</name>
    <dbReference type="NCBI Taxonomy" id="100907"/>
    <lineage>
        <taxon>Eukaryota</taxon>
        <taxon>Metazoa</taxon>
        <taxon>Chordata</taxon>
        <taxon>Craniata</taxon>
        <taxon>Vertebrata</taxon>
        <taxon>Euteleostomi</taxon>
        <taxon>Actinopterygii</taxon>
        <taxon>Neopterygii</taxon>
        <taxon>Teleostei</taxon>
        <taxon>Neoteleostei</taxon>
        <taxon>Acanthomorphata</taxon>
        <taxon>Eupercaria</taxon>
        <taxon>Perciformes</taxon>
        <taxon>Notothenioidei</taxon>
        <taxon>Nototheniidae</taxon>
        <taxon>Dissostichus</taxon>
    </lineage>
</organism>
<proteinExistence type="predicted"/>
<keyword evidence="2" id="KW-1185">Reference proteome</keyword>
<keyword evidence="1" id="KW-0675">Receptor</keyword>